<dbReference type="RefSeq" id="WP_080064957.1">
    <property type="nucleotide sequence ID" value="NZ_MZGX01000016.1"/>
</dbReference>
<proteinExistence type="predicted"/>
<protein>
    <submittedName>
        <fullName evidence="1">Uncharacterized protein</fullName>
    </submittedName>
</protein>
<dbReference type="Proteomes" id="UP000191554">
    <property type="component" value="Unassembled WGS sequence"/>
</dbReference>
<sequence length="152" mass="16924">MKNPTTYSEWLDCFDAVKEGTRDSEVIESVQKGSLVLSAGVAGRFATHLSDVIQFRIKKASDKFSRAMQTCGGDLNLLSTTLLALRKEFKFLIKFVQLPVLPKGDIDILVKAIKEQADQMQKSLEDTCAKNDRTGTLVSIIKRNKVNSLEDL</sequence>
<organism evidence="1 2">
    <name type="scientific">Ruminiclostridium hungatei</name>
    <name type="common">Clostridium hungatei</name>
    <dbReference type="NCBI Taxonomy" id="48256"/>
    <lineage>
        <taxon>Bacteria</taxon>
        <taxon>Bacillati</taxon>
        <taxon>Bacillota</taxon>
        <taxon>Clostridia</taxon>
        <taxon>Eubacteriales</taxon>
        <taxon>Oscillospiraceae</taxon>
        <taxon>Ruminiclostridium</taxon>
    </lineage>
</organism>
<dbReference type="AlphaFoldDB" id="A0A1V4SJB3"/>
<gene>
    <name evidence="1" type="ORF">CLHUN_25340</name>
</gene>
<evidence type="ECO:0000313" key="1">
    <source>
        <dbReference type="EMBL" id="OPX43596.1"/>
    </source>
</evidence>
<dbReference type="OrthoDB" id="2621482at2"/>
<name>A0A1V4SJB3_RUMHU</name>
<accession>A0A1V4SJB3</accession>
<reference evidence="1 2" key="1">
    <citation type="submission" date="2017-03" db="EMBL/GenBank/DDBJ databases">
        <title>Genome sequence of Clostridium hungatei DSM 14427.</title>
        <authorList>
            <person name="Poehlein A."/>
            <person name="Daniel R."/>
        </authorList>
    </citation>
    <scope>NUCLEOTIDE SEQUENCE [LARGE SCALE GENOMIC DNA]</scope>
    <source>
        <strain evidence="1 2">DSM 14427</strain>
    </source>
</reference>
<evidence type="ECO:0000313" key="2">
    <source>
        <dbReference type="Proteomes" id="UP000191554"/>
    </source>
</evidence>
<dbReference type="EMBL" id="MZGX01000016">
    <property type="protein sequence ID" value="OPX43596.1"/>
    <property type="molecule type" value="Genomic_DNA"/>
</dbReference>
<comment type="caution">
    <text evidence="1">The sequence shown here is derived from an EMBL/GenBank/DDBJ whole genome shotgun (WGS) entry which is preliminary data.</text>
</comment>
<dbReference type="STRING" id="48256.CLHUN_25340"/>
<keyword evidence="2" id="KW-1185">Reference proteome</keyword>